<sequence>MRSSLVEDRQIRSVEIPIDESSSQHGPTTFGSLDDLESFISSLPSTKDIYNLFDSGIDKISSKGKEIFHLEDETNDELFNYTPLNDGTPDSVTARQDPGTMLKEANNVLKFLANSPTNVSHFYDMKDFIFKSQELALLGENRLLAYEARLEVTRSQLESLNEEHGKLVQDISSMKKSLNVLDREINNQKLHAMKTKLDELKSSANHALAKEKVHSEDLEKLKKAVEALKNQLLL</sequence>
<keyword evidence="1" id="KW-0175">Coiled coil</keyword>
<keyword evidence="3" id="KW-1185">Reference proteome</keyword>
<evidence type="ECO:0000313" key="3">
    <source>
        <dbReference type="Proteomes" id="UP001630127"/>
    </source>
</evidence>
<dbReference type="Proteomes" id="UP001630127">
    <property type="component" value="Unassembled WGS sequence"/>
</dbReference>
<comment type="caution">
    <text evidence="2">The sequence shown here is derived from an EMBL/GenBank/DDBJ whole genome shotgun (WGS) entry which is preliminary data.</text>
</comment>
<gene>
    <name evidence="2" type="ORF">ACH5RR_001201</name>
</gene>
<dbReference type="EMBL" id="JBJUIK010000001">
    <property type="protein sequence ID" value="KAL3537835.1"/>
    <property type="molecule type" value="Genomic_DNA"/>
</dbReference>
<proteinExistence type="predicted"/>
<accession>A0ABD3B2T0</accession>
<protein>
    <submittedName>
        <fullName evidence="2">Uncharacterized protein</fullName>
    </submittedName>
</protein>
<dbReference type="AlphaFoldDB" id="A0ABD3B2T0"/>
<organism evidence="2 3">
    <name type="scientific">Cinchona calisaya</name>
    <dbReference type="NCBI Taxonomy" id="153742"/>
    <lineage>
        <taxon>Eukaryota</taxon>
        <taxon>Viridiplantae</taxon>
        <taxon>Streptophyta</taxon>
        <taxon>Embryophyta</taxon>
        <taxon>Tracheophyta</taxon>
        <taxon>Spermatophyta</taxon>
        <taxon>Magnoliopsida</taxon>
        <taxon>eudicotyledons</taxon>
        <taxon>Gunneridae</taxon>
        <taxon>Pentapetalae</taxon>
        <taxon>asterids</taxon>
        <taxon>lamiids</taxon>
        <taxon>Gentianales</taxon>
        <taxon>Rubiaceae</taxon>
        <taxon>Cinchonoideae</taxon>
        <taxon>Cinchoneae</taxon>
        <taxon>Cinchona</taxon>
    </lineage>
</organism>
<reference evidence="2 3" key="1">
    <citation type="submission" date="2024-11" db="EMBL/GenBank/DDBJ databases">
        <title>A near-complete genome assembly of Cinchona calisaya.</title>
        <authorList>
            <person name="Lian D.C."/>
            <person name="Zhao X.W."/>
            <person name="Wei L."/>
        </authorList>
    </citation>
    <scope>NUCLEOTIDE SEQUENCE [LARGE SCALE GENOMIC DNA]</scope>
    <source>
        <tissue evidence="2">Nenye</tissue>
    </source>
</reference>
<evidence type="ECO:0000256" key="1">
    <source>
        <dbReference type="SAM" id="Coils"/>
    </source>
</evidence>
<name>A0ABD3B2T0_9GENT</name>
<evidence type="ECO:0000313" key="2">
    <source>
        <dbReference type="EMBL" id="KAL3537835.1"/>
    </source>
</evidence>
<feature type="coiled-coil region" evidence="1">
    <location>
        <begin position="143"/>
        <end position="170"/>
    </location>
</feature>